<dbReference type="Proteomes" id="UP000006265">
    <property type="component" value="Unassembled WGS sequence"/>
</dbReference>
<reference evidence="1 2" key="1">
    <citation type="journal article" date="2012" name="J. Bacteriol.">
        <title>Genome sequence of Mycobacterium hassiacum DSM 44199, a rare source of heat-stable mycobacterial proteins.</title>
        <authorList>
            <person name="Tiago I."/>
            <person name="Maranha A."/>
            <person name="Mendes V."/>
            <person name="Alarico S."/>
            <person name="Moynihan P.J."/>
            <person name="Clarke A.J."/>
            <person name="Macedo-Ribeiro S."/>
            <person name="Pereira P.J."/>
            <person name="Empadinhas N."/>
        </authorList>
    </citation>
    <scope>NUCLEOTIDE SEQUENCE [LARGE SCALE GENOMIC DNA]</scope>
    <source>
        <strain evidence="2">DSM 44199 / CIP 105218 / JCM 12690 / 3849</strain>
    </source>
</reference>
<keyword evidence="2" id="KW-1185">Reference proteome</keyword>
<dbReference type="OrthoDB" id="4614079at2"/>
<dbReference type="eggNOG" id="ENOG5032IF6">
    <property type="taxonomic scope" value="Bacteria"/>
</dbReference>
<name>K5BH53_MYCHD</name>
<dbReference type="AlphaFoldDB" id="K5BH53"/>
<dbReference type="PATRIC" id="fig|1122247.3.peg.580"/>
<dbReference type="RefSeq" id="WP_005624425.1">
    <property type="nucleotide sequence ID" value="NZ_AMRA01000016.1"/>
</dbReference>
<proteinExistence type="predicted"/>
<dbReference type="InterPro" id="IPR006311">
    <property type="entry name" value="TAT_signal"/>
</dbReference>
<dbReference type="EMBL" id="AMRA01000016">
    <property type="protein sequence ID" value="EKF25367.1"/>
    <property type="molecule type" value="Genomic_DNA"/>
</dbReference>
<gene>
    <name evidence="1" type="ORF">C731_0604</name>
</gene>
<comment type="caution">
    <text evidence="1">The sequence shown here is derived from an EMBL/GenBank/DDBJ whole genome shotgun (WGS) entry which is preliminary data.</text>
</comment>
<organism evidence="1 2">
    <name type="scientific">Mycolicibacterium hassiacum (strain DSM 44199 / CIP 105218 / JCM 12690 / 3849)</name>
    <name type="common">Mycobacterium hassiacum</name>
    <dbReference type="NCBI Taxonomy" id="1122247"/>
    <lineage>
        <taxon>Bacteria</taxon>
        <taxon>Bacillati</taxon>
        <taxon>Actinomycetota</taxon>
        <taxon>Actinomycetes</taxon>
        <taxon>Mycobacteriales</taxon>
        <taxon>Mycobacteriaceae</taxon>
        <taxon>Mycolicibacterium</taxon>
    </lineage>
</organism>
<evidence type="ECO:0000313" key="1">
    <source>
        <dbReference type="EMBL" id="EKF25367.1"/>
    </source>
</evidence>
<dbReference type="PROSITE" id="PS51318">
    <property type="entry name" value="TAT"/>
    <property type="match status" value="1"/>
</dbReference>
<evidence type="ECO:0000313" key="2">
    <source>
        <dbReference type="Proteomes" id="UP000006265"/>
    </source>
</evidence>
<accession>K5BH53</accession>
<protein>
    <submittedName>
        <fullName evidence="1">Uncharacterized protein</fullName>
    </submittedName>
</protein>
<dbReference type="STRING" id="1122247.GCA_000379865_01550"/>
<sequence>MRTRWRDVLRCAAAVVGLTATAGLGTPYAAHAEPDDDKQIEYYDWELFRAANSPVLQSIRVEGDTVHFTFVDRSEVEGEYTFVAWPHPNELAYKSTSRPRVPGKGRVVNGTVSGLPSGVEICGNVSTEVEWDGAYRRAESNRVCYNPETAPPDLALQTIRGPADRPAHAGGASYILELRNVGANDASGVVVDVSTSGVAELGDQSVIRQTWANNGFTCTVNSPTNMRCTGGNVPKGTKIEPWVMTTYKGPGQAWVHAQVSGAGDNTPGNNGTAFHTNVT</sequence>